<dbReference type="InParanoid" id="A0LHA9"/>
<evidence type="ECO:0000313" key="3">
    <source>
        <dbReference type="Proteomes" id="UP000001784"/>
    </source>
</evidence>
<gene>
    <name evidence="2" type="ordered locus">Sfum_1118</name>
</gene>
<dbReference type="Gene3D" id="3.30.530.20">
    <property type="match status" value="1"/>
</dbReference>
<keyword evidence="1" id="KW-1133">Transmembrane helix</keyword>
<dbReference type="Proteomes" id="UP000001784">
    <property type="component" value="Chromosome"/>
</dbReference>
<feature type="transmembrane region" description="Helical" evidence="1">
    <location>
        <begin position="101"/>
        <end position="121"/>
    </location>
</feature>
<dbReference type="EMBL" id="CP000478">
    <property type="protein sequence ID" value="ABK16811.1"/>
    <property type="molecule type" value="Genomic_DNA"/>
</dbReference>
<protein>
    <recommendedName>
        <fullName evidence="4">Polyketide cyclase/dehydrase</fullName>
    </recommendedName>
</protein>
<keyword evidence="3" id="KW-1185">Reference proteome</keyword>
<keyword evidence="1" id="KW-0812">Transmembrane</keyword>
<organism evidence="2 3">
    <name type="scientific">Syntrophobacter fumaroxidans (strain DSM 10017 / MPOB)</name>
    <dbReference type="NCBI Taxonomy" id="335543"/>
    <lineage>
        <taxon>Bacteria</taxon>
        <taxon>Pseudomonadati</taxon>
        <taxon>Thermodesulfobacteriota</taxon>
        <taxon>Syntrophobacteria</taxon>
        <taxon>Syntrophobacterales</taxon>
        <taxon>Syntrophobacteraceae</taxon>
        <taxon>Syntrophobacter</taxon>
    </lineage>
</organism>
<name>A0LHA9_SYNFM</name>
<proteinExistence type="predicted"/>
<reference evidence="2 3" key="1">
    <citation type="submission" date="2006-10" db="EMBL/GenBank/DDBJ databases">
        <title>Complete sequence of Syntrophobacter fumaroxidans MPOB.</title>
        <authorList>
            <consortium name="US DOE Joint Genome Institute"/>
            <person name="Copeland A."/>
            <person name="Lucas S."/>
            <person name="Lapidus A."/>
            <person name="Barry K."/>
            <person name="Detter J.C."/>
            <person name="Glavina del Rio T."/>
            <person name="Hammon N."/>
            <person name="Israni S."/>
            <person name="Pitluck S."/>
            <person name="Goltsman E.G."/>
            <person name="Martinez M."/>
            <person name="Schmutz J."/>
            <person name="Larimer F."/>
            <person name="Land M."/>
            <person name="Hauser L."/>
            <person name="Kyrpides N."/>
            <person name="Kim E."/>
            <person name="Boone D.R."/>
            <person name="Brockman F."/>
            <person name="Culley D."/>
            <person name="Ferry J."/>
            <person name="Gunsalus R."/>
            <person name="McInerney M.J."/>
            <person name="Morrison M."/>
            <person name="Plugge C."/>
            <person name="Rohlin L."/>
            <person name="Scholten J."/>
            <person name="Sieber J."/>
            <person name="Stams A.J.M."/>
            <person name="Worm P."/>
            <person name="Henstra A.M."/>
            <person name="Richardson P."/>
        </authorList>
    </citation>
    <scope>NUCLEOTIDE SEQUENCE [LARGE SCALE GENOMIC DNA]</scope>
    <source>
        <strain evidence="3">DSM 10017 / MPOB</strain>
    </source>
</reference>
<dbReference type="InterPro" id="IPR023393">
    <property type="entry name" value="START-like_dom_sf"/>
</dbReference>
<dbReference type="HOGENOM" id="CLU_135431_0_0_7"/>
<evidence type="ECO:0000256" key="1">
    <source>
        <dbReference type="SAM" id="Phobius"/>
    </source>
</evidence>
<sequence>MLRIVFPYIEVGLPVGAGADRVWTLLTDTSRWVEWGPSIRDVESTERFLTAHSSGRVRTVLGFTAPFAVTRFEPGRTWSWRVLGIPATTHTVESLGANRSLLLFGVPLIAFPYLLVCLAAMKRIRSLAERDSDPTHRAGLS</sequence>
<evidence type="ECO:0008006" key="4">
    <source>
        <dbReference type="Google" id="ProtNLM"/>
    </source>
</evidence>
<evidence type="ECO:0000313" key="2">
    <source>
        <dbReference type="EMBL" id="ABK16811.1"/>
    </source>
</evidence>
<dbReference type="SUPFAM" id="SSF55961">
    <property type="entry name" value="Bet v1-like"/>
    <property type="match status" value="1"/>
</dbReference>
<dbReference type="AlphaFoldDB" id="A0LHA9"/>
<dbReference type="eggNOG" id="COG3832">
    <property type="taxonomic scope" value="Bacteria"/>
</dbReference>
<keyword evidence="1" id="KW-0472">Membrane</keyword>
<accession>A0LHA9</accession>
<dbReference type="RefSeq" id="WP_011697982.1">
    <property type="nucleotide sequence ID" value="NC_008554.1"/>
</dbReference>
<dbReference type="KEGG" id="sfu:Sfum_1118"/>